<proteinExistence type="predicted"/>
<dbReference type="PANTHER" id="PTHR30250:SF11">
    <property type="entry name" value="O-ANTIGEN TRANSPORTER-RELATED"/>
    <property type="match status" value="1"/>
</dbReference>
<feature type="transmembrane region" description="Helical" evidence="6">
    <location>
        <begin position="304"/>
        <end position="324"/>
    </location>
</feature>
<dbReference type="AlphaFoldDB" id="A0A1I2JEG7"/>
<organism evidence="7 8">
    <name type="scientific">Blastococcus tunisiensis</name>
    <dbReference type="NCBI Taxonomy" id="1798228"/>
    <lineage>
        <taxon>Bacteria</taxon>
        <taxon>Bacillati</taxon>
        <taxon>Actinomycetota</taxon>
        <taxon>Actinomycetes</taxon>
        <taxon>Geodermatophilales</taxon>
        <taxon>Geodermatophilaceae</taxon>
        <taxon>Blastococcus</taxon>
    </lineage>
</organism>
<feature type="transmembrane region" description="Helical" evidence="6">
    <location>
        <begin position="222"/>
        <end position="239"/>
    </location>
</feature>
<dbReference type="OrthoDB" id="5016530at2"/>
<feature type="transmembrane region" description="Helical" evidence="6">
    <location>
        <begin position="449"/>
        <end position="467"/>
    </location>
</feature>
<feature type="transmembrane region" description="Helical" evidence="6">
    <location>
        <begin position="21"/>
        <end position="43"/>
    </location>
</feature>
<evidence type="ECO:0000256" key="5">
    <source>
        <dbReference type="ARBA" id="ARBA00023136"/>
    </source>
</evidence>
<name>A0A1I2JEG7_9ACTN</name>
<dbReference type="GO" id="GO:0005886">
    <property type="term" value="C:plasma membrane"/>
    <property type="evidence" value="ECO:0007669"/>
    <property type="project" value="UniProtKB-SubCell"/>
</dbReference>
<reference evidence="8" key="1">
    <citation type="submission" date="2016-10" db="EMBL/GenBank/DDBJ databases">
        <authorList>
            <person name="Varghese N."/>
            <person name="Submissions S."/>
        </authorList>
    </citation>
    <scope>NUCLEOTIDE SEQUENCE [LARGE SCALE GENOMIC DNA]</scope>
    <source>
        <strain evidence="8">DSM 46838</strain>
    </source>
</reference>
<feature type="transmembrane region" description="Helical" evidence="6">
    <location>
        <begin position="183"/>
        <end position="202"/>
    </location>
</feature>
<evidence type="ECO:0000256" key="2">
    <source>
        <dbReference type="ARBA" id="ARBA00022475"/>
    </source>
</evidence>
<dbReference type="STRING" id="1798228.SAMN05216574_115109"/>
<keyword evidence="3 6" id="KW-0812">Transmembrane</keyword>
<feature type="transmembrane region" description="Helical" evidence="6">
    <location>
        <begin position="125"/>
        <end position="147"/>
    </location>
</feature>
<keyword evidence="8" id="KW-1185">Reference proteome</keyword>
<feature type="transmembrane region" description="Helical" evidence="6">
    <location>
        <begin position="49"/>
        <end position="71"/>
    </location>
</feature>
<feature type="transmembrane region" description="Helical" evidence="6">
    <location>
        <begin position="154"/>
        <end position="177"/>
    </location>
</feature>
<evidence type="ECO:0000256" key="3">
    <source>
        <dbReference type="ARBA" id="ARBA00022692"/>
    </source>
</evidence>
<evidence type="ECO:0000256" key="6">
    <source>
        <dbReference type="SAM" id="Phobius"/>
    </source>
</evidence>
<feature type="transmembrane region" description="Helical" evidence="6">
    <location>
        <begin position="336"/>
        <end position="354"/>
    </location>
</feature>
<accession>A0A1I2JEG7</accession>
<dbReference type="RefSeq" id="WP_092201775.1">
    <property type="nucleotide sequence ID" value="NZ_FOND01000015.1"/>
</dbReference>
<dbReference type="PANTHER" id="PTHR30250">
    <property type="entry name" value="PST FAMILY PREDICTED COLANIC ACID TRANSPORTER"/>
    <property type="match status" value="1"/>
</dbReference>
<feature type="transmembrane region" description="Helical" evidence="6">
    <location>
        <begin position="390"/>
        <end position="407"/>
    </location>
</feature>
<feature type="transmembrane region" description="Helical" evidence="6">
    <location>
        <begin position="91"/>
        <end position="113"/>
    </location>
</feature>
<dbReference type="Proteomes" id="UP000198589">
    <property type="component" value="Unassembled WGS sequence"/>
</dbReference>
<comment type="subcellular location">
    <subcellularLocation>
        <location evidence="1">Cell membrane</location>
        <topology evidence="1">Multi-pass membrane protein</topology>
    </subcellularLocation>
</comment>
<keyword evidence="2" id="KW-1003">Cell membrane</keyword>
<evidence type="ECO:0000313" key="8">
    <source>
        <dbReference type="Proteomes" id="UP000198589"/>
    </source>
</evidence>
<evidence type="ECO:0000256" key="4">
    <source>
        <dbReference type="ARBA" id="ARBA00022989"/>
    </source>
</evidence>
<dbReference type="Pfam" id="PF13440">
    <property type="entry name" value="Polysacc_synt_3"/>
    <property type="match status" value="1"/>
</dbReference>
<dbReference type="InterPro" id="IPR050833">
    <property type="entry name" value="Poly_Biosynth_Transport"/>
</dbReference>
<feature type="transmembrane region" description="Helical" evidence="6">
    <location>
        <begin position="366"/>
        <end position="384"/>
    </location>
</feature>
<keyword evidence="5 6" id="KW-0472">Membrane</keyword>
<feature type="transmembrane region" description="Helical" evidence="6">
    <location>
        <begin position="259"/>
        <end position="283"/>
    </location>
</feature>
<feature type="transmembrane region" description="Helical" evidence="6">
    <location>
        <begin position="427"/>
        <end position="443"/>
    </location>
</feature>
<gene>
    <name evidence="7" type="ORF">SAMN05216574_115109</name>
</gene>
<protein>
    <submittedName>
        <fullName evidence="7">Membrane protein involved in the export of O-antigen and teichoic acid</fullName>
    </submittedName>
</protein>
<dbReference type="EMBL" id="FOND01000015">
    <property type="protein sequence ID" value="SFF51246.1"/>
    <property type="molecule type" value="Genomic_DNA"/>
</dbReference>
<keyword evidence="4 6" id="KW-1133">Transmembrane helix</keyword>
<sequence length="476" mass="49151">MTSAVDPAPAGAMSGLFGRGLLYVAVASVPFLSAVVVSPVLAYQLGPRGFGLMAAAIAVHQLLLVVSIVGLDQALVLQRAEDGDDRAARGLIAAGIAIAAATTLMAGVAGPLWSRALGFAGFDGLVLATVLWTLPAVTVQLTLALLMAQDRLRAFSWVTLLSTVGSQLVGLVLLFTVGKTAEVYAWGGVGGQVLAMAVGVALTRPDWRGLVDVPVFRRSLQLGIPLMLAGLSAIVLSAGDRLVIQRLLGPAETGRYQVAYTVGFVAVTVLTLTGHAWGPRIAAVRDDAERWALIGRSRDELYRALAPIILGVVLGAPLLLRLVAPSSFEPTRLLPVVLLVVLSAVPVVAGLASSRALITARRTRPLAVATAVAAAVNVGLNLLVVPAWGLVGAAAATTVAFTVQAVLQRRALPPGLVWPRTPARLQVGLVGVAALAAASVLLPQDAGWIAVRTGLAALCIPWVLHGLRRARRAPAA</sequence>
<evidence type="ECO:0000256" key="1">
    <source>
        <dbReference type="ARBA" id="ARBA00004651"/>
    </source>
</evidence>
<evidence type="ECO:0000313" key="7">
    <source>
        <dbReference type="EMBL" id="SFF51246.1"/>
    </source>
</evidence>